<dbReference type="AlphaFoldDB" id="A0A3L0VX09"/>
<name>A0A3L0VX09_ECOLX</name>
<dbReference type="EMBL" id="RNRV01000010">
    <property type="protein sequence ID" value="MHO04298.1"/>
    <property type="molecule type" value="Genomic_DNA"/>
</dbReference>
<comment type="caution">
    <text evidence="1">The sequence shown here is derived from an EMBL/GenBank/DDBJ whole genome shotgun (WGS) entry which is preliminary data.</text>
</comment>
<dbReference type="InterPro" id="IPR013433">
    <property type="entry name" value="PHA_gran_rgn"/>
</dbReference>
<protein>
    <submittedName>
        <fullName evidence="1">Poly(3-hydroxybutyrate) depolymerase</fullName>
    </submittedName>
</protein>
<dbReference type="Pfam" id="PF09650">
    <property type="entry name" value="PHA_gran_rgn"/>
    <property type="match status" value="1"/>
</dbReference>
<reference evidence="1" key="1">
    <citation type="submission" date="2018-10" db="EMBL/GenBank/DDBJ databases">
        <authorList>
            <consortium name="NARMS: The National Antimicrobial Resistance Monitoring System"/>
        </authorList>
    </citation>
    <scope>NUCLEOTIDE SEQUENCE [LARGE SCALE GENOMIC DNA]</scope>
    <source>
        <strain evidence="1">CVM N17EC0388</strain>
    </source>
</reference>
<gene>
    <name evidence="1" type="ORF">D9F05_07940</name>
</gene>
<evidence type="ECO:0000313" key="1">
    <source>
        <dbReference type="EMBL" id="MHO04298.1"/>
    </source>
</evidence>
<sequence length="125" mass="14004">MCLISINVVIAQRVSMFLYDPLVGSSLSTIQVHRQHPLGLAGVRLAAEAIAQDMSEEYQLDCEWEDEEETRLLFRGAGVNGFLCLTDTNLQLEVRLGLMLLPVRSVLEQEILEYVDNRLPCPSQG</sequence>
<organism evidence="1">
    <name type="scientific">Escherichia coli</name>
    <dbReference type="NCBI Taxonomy" id="562"/>
    <lineage>
        <taxon>Bacteria</taxon>
        <taxon>Pseudomonadati</taxon>
        <taxon>Pseudomonadota</taxon>
        <taxon>Gammaproteobacteria</taxon>
        <taxon>Enterobacterales</taxon>
        <taxon>Enterobacteriaceae</taxon>
        <taxon>Escherichia</taxon>
    </lineage>
</organism>
<proteinExistence type="predicted"/>
<dbReference type="NCBIfam" id="TIGR02610">
    <property type="entry name" value="PHA_gran_rgn"/>
    <property type="match status" value="1"/>
</dbReference>
<accession>A0A3L0VX09</accession>